<evidence type="ECO:0000313" key="2">
    <source>
        <dbReference type="EMBL" id="SEA93274.1"/>
    </source>
</evidence>
<organism evidence="2 3">
    <name type="scientific">Chitinophaga terrae</name>
    <name type="common">ex Kim and Jung 2007</name>
    <dbReference type="NCBI Taxonomy" id="408074"/>
    <lineage>
        <taxon>Bacteria</taxon>
        <taxon>Pseudomonadati</taxon>
        <taxon>Bacteroidota</taxon>
        <taxon>Chitinophagia</taxon>
        <taxon>Chitinophagales</taxon>
        <taxon>Chitinophagaceae</taxon>
        <taxon>Chitinophaga</taxon>
    </lineage>
</organism>
<dbReference type="RefSeq" id="WP_225889663.1">
    <property type="nucleotide sequence ID" value="NZ_BKAT01000042.1"/>
</dbReference>
<gene>
    <name evidence="2" type="ORF">SAMN05660909_04206</name>
</gene>
<sequence>MNRFITRLIFLNALLLGTMVSVAQTNTVEFGQNRVQFKNFKWRFYQSRHFNTYFSQNGLELGKYVAQVAEKELPQLEQFMETNPRQRINIVVYNSYGEMKQSNIGIGVEWQNTGGVTKLVGNKMIVYFDGNHENLRRQVRQGIARIMLETLLFGEDIGEFAGNAALIDFPKWFTDGFIAYAAENWTAKQDEELKLIIMQGKYSNFNQLAYDHSLLAGNAFWYYVESKYGKDAVPYLMYITRINRGLKKGFEQVLNLTPKQATKDFFVFYQKRFQEDNRRRKTSAKGRTIVAQEITPKADYYRFNPNPKNNSYAVVQFRKGVYRVQIQLGWNKPKVLLRSGVMQLANQVDPNYPQMAWNNKGNRLAVVYEHEGKTKLMVYDLVTRTTLRQDLPQFDRVIDFKYMPVMENTLLLSAVRNGHTDIFTYNISNSKTDQITNDVYDDLDPSFAAFPGKSGIIYSSNRPGPKGRGSDTSLLNNRFNIFMVDNWNKSADKQITQLTDLAYGNARLPMQYNNTHFTFVSDANGIRNRYAGFFKSQAEGVDSLFYIGSEILHNPDKEELDSTLAAYGTTAPDSVEAVTITKDSTYSFPISNYPYGIQESRVTGEKGEVSEVVQYADIKRLMKLKVDTVTLKKRNITARPTNFRKQQMHADSIRMGLPTYMAPAVKDTTPHTNFFQNEFANEPADTSAKNTTGQPMLANEAPLFEQKKDDNQVLKKSKLLPYKFKFASDYLILQLDNSILINRYQPFTGQPTAPIRLADPVNGLIRIGVSDLFEDLKFNGGFRIPSSLQGSEYFFTANYLKKRFDYKFTYYRKVDKNGGFNFIDTTGGSASTIYAPAKFITNIYQLEARYPFDQVRSIRLSGGLRTDRLVVQSTDKIPLSFPNLTEKYALLRLEYVYDNTINPAINIWNGTRYKIYGDMNAQLTNNGLNELFNGPNTAAGQGRFTYSMGVDIRHYEKIYRNFIWATRFALDMSWGTRKLLYYLGGVDNWLNPQINTNNQVDMSQNYAFQTLSENLRGYKQNARNGNNVMLLNTELRLPVFATFIDKPINSAFLRNFQVTSFMDIGTAWTRKLSFKDANYAVYSNSNNPDNATVVTRIKEGFLGPFVGGYGFGARTTIAGYFLRVDAGWPAVAFFRGSPIWYFAMGVDF</sequence>
<accession>A0A1H4F7J4</accession>
<keyword evidence="1" id="KW-0732">Signal</keyword>
<proteinExistence type="predicted"/>
<dbReference type="Gene3D" id="2.120.10.30">
    <property type="entry name" value="TolB, C-terminal domain"/>
    <property type="match status" value="1"/>
</dbReference>
<feature type="signal peptide" evidence="1">
    <location>
        <begin position="1"/>
        <end position="23"/>
    </location>
</feature>
<evidence type="ECO:0000256" key="1">
    <source>
        <dbReference type="SAM" id="SignalP"/>
    </source>
</evidence>
<protein>
    <recommendedName>
        <fullName evidence="4">WD40-like Beta Propeller Repeat</fullName>
    </recommendedName>
</protein>
<feature type="chain" id="PRO_5011490719" description="WD40-like Beta Propeller Repeat" evidence="1">
    <location>
        <begin position="24"/>
        <end position="1148"/>
    </location>
</feature>
<evidence type="ECO:0008006" key="4">
    <source>
        <dbReference type="Google" id="ProtNLM"/>
    </source>
</evidence>
<keyword evidence="3" id="KW-1185">Reference proteome</keyword>
<dbReference type="STRING" id="408074.SAMN05660909_04206"/>
<reference evidence="3" key="1">
    <citation type="submission" date="2016-10" db="EMBL/GenBank/DDBJ databases">
        <authorList>
            <person name="Varghese N."/>
            <person name="Submissions S."/>
        </authorList>
    </citation>
    <scope>NUCLEOTIDE SEQUENCE [LARGE SCALE GENOMIC DNA]</scope>
    <source>
        <strain evidence="3">DSM 23920</strain>
    </source>
</reference>
<name>A0A1H4F7J4_9BACT</name>
<dbReference type="AlphaFoldDB" id="A0A1H4F7J4"/>
<dbReference type="EMBL" id="FNRL01000023">
    <property type="protein sequence ID" value="SEA93274.1"/>
    <property type="molecule type" value="Genomic_DNA"/>
</dbReference>
<dbReference type="SUPFAM" id="SSF82171">
    <property type="entry name" value="DPP6 N-terminal domain-like"/>
    <property type="match status" value="1"/>
</dbReference>
<evidence type="ECO:0000313" key="3">
    <source>
        <dbReference type="Proteomes" id="UP000199656"/>
    </source>
</evidence>
<dbReference type="InterPro" id="IPR011042">
    <property type="entry name" value="6-blade_b-propeller_TolB-like"/>
</dbReference>
<dbReference type="Proteomes" id="UP000199656">
    <property type="component" value="Unassembled WGS sequence"/>
</dbReference>